<evidence type="ECO:0000313" key="1">
    <source>
        <dbReference type="EMBL" id="CEP12587.1"/>
    </source>
</evidence>
<dbReference type="Proteomes" id="UP000054107">
    <property type="component" value="Unassembled WGS sequence"/>
</dbReference>
<dbReference type="AlphaFoldDB" id="A0A0B7N5B4"/>
<dbReference type="EMBL" id="LN728061">
    <property type="protein sequence ID" value="CEP12587.1"/>
    <property type="molecule type" value="Genomic_DNA"/>
</dbReference>
<reference evidence="1 2" key="1">
    <citation type="submission" date="2014-09" db="EMBL/GenBank/DDBJ databases">
        <authorList>
            <person name="Ellenberger Sabrina"/>
        </authorList>
    </citation>
    <scope>NUCLEOTIDE SEQUENCE [LARGE SCALE GENOMIC DNA]</scope>
    <source>
        <strain evidence="1 2">CBS 412.66</strain>
    </source>
</reference>
<organism evidence="1 2">
    <name type="scientific">Parasitella parasitica</name>
    <dbReference type="NCBI Taxonomy" id="35722"/>
    <lineage>
        <taxon>Eukaryota</taxon>
        <taxon>Fungi</taxon>
        <taxon>Fungi incertae sedis</taxon>
        <taxon>Mucoromycota</taxon>
        <taxon>Mucoromycotina</taxon>
        <taxon>Mucoromycetes</taxon>
        <taxon>Mucorales</taxon>
        <taxon>Mucorineae</taxon>
        <taxon>Mucoraceae</taxon>
        <taxon>Parasitella</taxon>
    </lineage>
</organism>
<name>A0A0B7N5B4_9FUNG</name>
<keyword evidence="2" id="KW-1185">Reference proteome</keyword>
<accession>A0A0B7N5B4</accession>
<dbReference type="OrthoDB" id="2221443at2759"/>
<protein>
    <submittedName>
        <fullName evidence="1">Uncharacterized protein</fullName>
    </submittedName>
</protein>
<evidence type="ECO:0000313" key="2">
    <source>
        <dbReference type="Proteomes" id="UP000054107"/>
    </source>
</evidence>
<proteinExistence type="predicted"/>
<gene>
    <name evidence="1" type="primary">PARPA_06558.1 scaffold 22734</name>
</gene>
<sequence>MFEYNSLEYLGIITLGNHIGNRQSREMYPKELVAETNKMMKPPVVDIFHKYEAFYSPLFDALATSLDACHTLLLRNALRVKNTRDPTLQFGFDCFVIFVTQVIKYKNLLSKQEAIFNYRVMFPMFDAVVSCLPHCVFYPGETSLQAINNELLRLGLSTKSYYNADGIVLDNASGFELCLLETSGPYGLMDEGRETTDRIKAAYGLLSMLHTVAHKFIHADIEVFKKLKVCFVHAHQNQVRLWTFSLVGRHLYALTRVDSAIIPTCYSDTFKDDFKHFSHLFWRIKMLTEIANDSLKEIERSHEEARAAASVVVLPRLDDFLIDGAEVKLSSRVTNVEDIFVSSSPVLPDSL</sequence>